<evidence type="ECO:0000259" key="1">
    <source>
        <dbReference type="Pfam" id="PF11563"/>
    </source>
</evidence>
<comment type="caution">
    <text evidence="2">The sequence shown here is derived from an EMBL/GenBank/DDBJ whole genome shotgun (WGS) entry which is preliminary data.</text>
</comment>
<dbReference type="InterPro" id="IPR012102">
    <property type="entry name" value="Protoglobin"/>
</dbReference>
<dbReference type="InterPro" id="IPR044398">
    <property type="entry name" value="Globin-sensor_dom"/>
</dbReference>
<accession>A0A7C1FRP4</accession>
<evidence type="ECO:0000313" key="2">
    <source>
        <dbReference type="EMBL" id="HEF65351.1"/>
    </source>
</evidence>
<dbReference type="InterPro" id="IPR012292">
    <property type="entry name" value="Globin/Proto"/>
</dbReference>
<dbReference type="Gene3D" id="1.10.490.10">
    <property type="entry name" value="Globins"/>
    <property type="match status" value="1"/>
</dbReference>
<protein>
    <submittedName>
        <fullName evidence="2">Protogloblin ApPgb</fullName>
    </submittedName>
</protein>
<dbReference type="CDD" id="cd12124">
    <property type="entry name" value="Pgbs"/>
    <property type="match status" value="1"/>
</dbReference>
<dbReference type="InterPro" id="IPR009050">
    <property type="entry name" value="Globin-like_sf"/>
</dbReference>
<dbReference type="SUPFAM" id="SSF46458">
    <property type="entry name" value="Globin-like"/>
    <property type="match status" value="1"/>
</dbReference>
<dbReference type="EMBL" id="DSJL01000011">
    <property type="protein sequence ID" value="HEF65351.1"/>
    <property type="molecule type" value="Genomic_DNA"/>
</dbReference>
<dbReference type="GO" id="GO:0019825">
    <property type="term" value="F:oxygen binding"/>
    <property type="evidence" value="ECO:0007669"/>
    <property type="project" value="InterPro"/>
</dbReference>
<dbReference type="AlphaFoldDB" id="A0A7C1FRP4"/>
<name>A0A7C1FRP4_THERO</name>
<sequence length="195" mass="22795">MTTQAIPGYRYGDPSLPRAPYSETDLKPLLQTLLFTDDDIAALRHAGEILAPHIEELLDVWYGFVGSHDFLLQYFSTPEGPHSDYLARVRQRFGQWVLDTCRAEFDQRWLDYAYEIGRRHFDKKNQTDGVEGAPPFIHFRFMIALVYPIYATVRPFLERGESDPAMIERMHQAWLKAVLLQAILWTYPWVKEGTW</sequence>
<proteinExistence type="predicted"/>
<feature type="domain" description="Globin-sensor" evidence="1">
    <location>
        <begin position="23"/>
        <end position="193"/>
    </location>
</feature>
<organism evidence="2">
    <name type="scientific">Thermomicrobium roseum</name>
    <dbReference type="NCBI Taxonomy" id="500"/>
    <lineage>
        <taxon>Bacteria</taxon>
        <taxon>Pseudomonadati</taxon>
        <taxon>Thermomicrobiota</taxon>
        <taxon>Thermomicrobia</taxon>
        <taxon>Thermomicrobiales</taxon>
        <taxon>Thermomicrobiaceae</taxon>
        <taxon>Thermomicrobium</taxon>
    </lineage>
</organism>
<gene>
    <name evidence="2" type="ORF">ENP47_07120</name>
</gene>
<dbReference type="GO" id="GO:0020037">
    <property type="term" value="F:heme binding"/>
    <property type="evidence" value="ECO:0007669"/>
    <property type="project" value="InterPro"/>
</dbReference>
<dbReference type="Pfam" id="PF11563">
    <property type="entry name" value="Protoglobin"/>
    <property type="match status" value="1"/>
</dbReference>
<reference evidence="2" key="1">
    <citation type="journal article" date="2020" name="mSystems">
        <title>Genome- and Community-Level Interaction Insights into Carbon Utilization and Element Cycling Functions of Hydrothermarchaeota in Hydrothermal Sediment.</title>
        <authorList>
            <person name="Zhou Z."/>
            <person name="Liu Y."/>
            <person name="Xu W."/>
            <person name="Pan J."/>
            <person name="Luo Z.H."/>
            <person name="Li M."/>
        </authorList>
    </citation>
    <scope>NUCLEOTIDE SEQUENCE [LARGE SCALE GENOMIC DNA]</scope>
    <source>
        <strain evidence="2">SpSt-222</strain>
    </source>
</reference>